<dbReference type="AlphaFoldDB" id="A0A6N8DK59"/>
<evidence type="ECO:0000313" key="2">
    <source>
        <dbReference type="EMBL" id="MTV29563.1"/>
    </source>
</evidence>
<dbReference type="PANTHER" id="PTHR39335">
    <property type="entry name" value="BLL4220 PROTEIN"/>
    <property type="match status" value="1"/>
</dbReference>
<gene>
    <name evidence="2" type="ORF">GJ654_01000</name>
</gene>
<evidence type="ECO:0008006" key="4">
    <source>
        <dbReference type="Google" id="ProtNLM"/>
    </source>
</evidence>
<organism evidence="2 3">
    <name type="scientific">Rhodoblastus acidophilus</name>
    <name type="common">Rhodopseudomonas acidophila</name>
    <dbReference type="NCBI Taxonomy" id="1074"/>
    <lineage>
        <taxon>Bacteria</taxon>
        <taxon>Pseudomonadati</taxon>
        <taxon>Pseudomonadota</taxon>
        <taxon>Alphaproteobacteria</taxon>
        <taxon>Hyphomicrobiales</taxon>
        <taxon>Rhodoblastaceae</taxon>
        <taxon>Rhodoblastus</taxon>
    </lineage>
</organism>
<accession>A0A6N8DK59</accession>
<dbReference type="RefSeq" id="WP_155444227.1">
    <property type="nucleotide sequence ID" value="NZ_JAOQNR010000001.1"/>
</dbReference>
<dbReference type="GO" id="GO:0043448">
    <property type="term" value="P:alkane catabolic process"/>
    <property type="evidence" value="ECO:0007669"/>
    <property type="project" value="TreeGrafter"/>
</dbReference>
<feature type="signal peptide" evidence="1">
    <location>
        <begin position="1"/>
        <end position="21"/>
    </location>
</feature>
<comment type="caution">
    <text evidence="2">The sequence shown here is derived from an EMBL/GenBank/DDBJ whole genome shotgun (WGS) entry which is preliminary data.</text>
</comment>
<proteinExistence type="predicted"/>
<dbReference type="InterPro" id="IPR005297">
    <property type="entry name" value="Lipoprotein_repeat"/>
</dbReference>
<dbReference type="InterPro" id="IPR014558">
    <property type="entry name" value="UCP029720"/>
</dbReference>
<dbReference type="PANTHER" id="PTHR39335:SF1">
    <property type="entry name" value="BLL4220 PROTEIN"/>
    <property type="match status" value="1"/>
</dbReference>
<feature type="chain" id="PRO_5026932614" description="Lipoprotein with Yx(FWY)xxD motif" evidence="1">
    <location>
        <begin position="22"/>
        <end position="125"/>
    </location>
</feature>
<dbReference type="EMBL" id="WNKS01000001">
    <property type="protein sequence ID" value="MTV29563.1"/>
    <property type="molecule type" value="Genomic_DNA"/>
</dbReference>
<dbReference type="Proteomes" id="UP000439113">
    <property type="component" value="Unassembled WGS sequence"/>
</dbReference>
<keyword evidence="1" id="KW-0732">Signal</keyword>
<dbReference type="OrthoDB" id="9800666at2"/>
<dbReference type="PIRSF" id="PIRSF029720">
    <property type="entry name" value="UCP029720"/>
    <property type="match status" value="1"/>
</dbReference>
<protein>
    <recommendedName>
        <fullName evidence="4">Lipoprotein with Yx(FWY)xxD motif</fullName>
    </recommendedName>
</protein>
<dbReference type="Pfam" id="PF03640">
    <property type="entry name" value="Lipoprotein_15"/>
    <property type="match status" value="2"/>
</dbReference>
<evidence type="ECO:0000313" key="3">
    <source>
        <dbReference type="Proteomes" id="UP000439113"/>
    </source>
</evidence>
<evidence type="ECO:0000256" key="1">
    <source>
        <dbReference type="SAM" id="SignalP"/>
    </source>
</evidence>
<dbReference type="PROSITE" id="PS51257">
    <property type="entry name" value="PROKAR_LIPOPROTEIN"/>
    <property type="match status" value="1"/>
</dbReference>
<name>A0A6N8DK59_RHOAC</name>
<sequence>MNKTFAALAVLGLLAACSPMGEPVKTARTAKGDTLVDAKGMTLYTFDKDSEGKSACTGPCAANWPSLAAPADAKPMGSYTVVSRDDGGKQWAYKGKPLYTFIKDKAAGDITGDGFADGAWHVAQP</sequence>
<reference evidence="2 3" key="1">
    <citation type="submission" date="2019-11" db="EMBL/GenBank/DDBJ databases">
        <title>Whole-genome sequence of a Rhodoblastus acidophilus DSM 142.</title>
        <authorList>
            <person name="Kyndt J.A."/>
            <person name="Meyer T.E."/>
        </authorList>
    </citation>
    <scope>NUCLEOTIDE SEQUENCE [LARGE SCALE GENOMIC DNA]</scope>
    <source>
        <strain evidence="2 3">DSM 142</strain>
    </source>
</reference>